<evidence type="ECO:0000313" key="1">
    <source>
        <dbReference type="EMBL" id="MBA0623690.1"/>
    </source>
</evidence>
<sequence length="26" mass="3008">MMCLGSSMKINFQQMSIQNSLFKVLQ</sequence>
<evidence type="ECO:0000313" key="2">
    <source>
        <dbReference type="Proteomes" id="UP000593561"/>
    </source>
</evidence>
<dbReference type="Proteomes" id="UP000593561">
    <property type="component" value="Unassembled WGS sequence"/>
</dbReference>
<reference evidence="1 2" key="1">
    <citation type="journal article" date="2019" name="Genome Biol. Evol.">
        <title>Insights into the evolution of the New World diploid cottons (Gossypium, subgenus Houzingenia) based on genome sequencing.</title>
        <authorList>
            <person name="Grover C.E."/>
            <person name="Arick M.A. 2nd"/>
            <person name="Thrash A."/>
            <person name="Conover J.L."/>
            <person name="Sanders W.S."/>
            <person name="Peterson D.G."/>
            <person name="Frelichowski J.E."/>
            <person name="Scheffler J.A."/>
            <person name="Scheffler B.E."/>
            <person name="Wendel J.F."/>
        </authorList>
    </citation>
    <scope>NUCLEOTIDE SEQUENCE [LARGE SCALE GENOMIC DNA]</scope>
    <source>
        <strain evidence="1">27</strain>
        <tissue evidence="1">Leaf</tissue>
    </source>
</reference>
<protein>
    <submittedName>
        <fullName evidence="1">Uncharacterized protein</fullName>
    </submittedName>
</protein>
<gene>
    <name evidence="1" type="ORF">Godav_009139</name>
</gene>
<dbReference type="EMBL" id="JABFAC010000009">
    <property type="protein sequence ID" value="MBA0623690.1"/>
    <property type="molecule type" value="Genomic_DNA"/>
</dbReference>
<keyword evidence="2" id="KW-1185">Reference proteome</keyword>
<comment type="caution">
    <text evidence="1">The sequence shown here is derived from an EMBL/GenBank/DDBJ whole genome shotgun (WGS) entry which is preliminary data.</text>
</comment>
<proteinExistence type="predicted"/>
<organism evidence="1 2">
    <name type="scientific">Gossypium davidsonii</name>
    <name type="common">Davidson's cotton</name>
    <name type="synonym">Gossypium klotzschianum subsp. davidsonii</name>
    <dbReference type="NCBI Taxonomy" id="34287"/>
    <lineage>
        <taxon>Eukaryota</taxon>
        <taxon>Viridiplantae</taxon>
        <taxon>Streptophyta</taxon>
        <taxon>Embryophyta</taxon>
        <taxon>Tracheophyta</taxon>
        <taxon>Spermatophyta</taxon>
        <taxon>Magnoliopsida</taxon>
        <taxon>eudicotyledons</taxon>
        <taxon>Gunneridae</taxon>
        <taxon>Pentapetalae</taxon>
        <taxon>rosids</taxon>
        <taxon>malvids</taxon>
        <taxon>Malvales</taxon>
        <taxon>Malvaceae</taxon>
        <taxon>Malvoideae</taxon>
        <taxon>Gossypium</taxon>
    </lineage>
</organism>
<dbReference type="AlphaFoldDB" id="A0A7J8SCW2"/>
<name>A0A7J8SCW2_GOSDV</name>
<accession>A0A7J8SCW2</accession>